<protein>
    <submittedName>
        <fullName evidence="1">Uncharacterized protein</fullName>
    </submittedName>
</protein>
<organism evidence="1">
    <name type="scientific">Rhizophora mucronata</name>
    <name type="common">Asiatic mangrove</name>
    <dbReference type="NCBI Taxonomy" id="61149"/>
    <lineage>
        <taxon>Eukaryota</taxon>
        <taxon>Viridiplantae</taxon>
        <taxon>Streptophyta</taxon>
        <taxon>Embryophyta</taxon>
        <taxon>Tracheophyta</taxon>
        <taxon>Spermatophyta</taxon>
        <taxon>Magnoliopsida</taxon>
        <taxon>eudicotyledons</taxon>
        <taxon>Gunneridae</taxon>
        <taxon>Pentapetalae</taxon>
        <taxon>rosids</taxon>
        <taxon>fabids</taxon>
        <taxon>Malpighiales</taxon>
        <taxon>Rhizophoraceae</taxon>
        <taxon>Rhizophora</taxon>
    </lineage>
</organism>
<dbReference type="EMBL" id="GGEC01002640">
    <property type="protein sequence ID" value="MBW83123.1"/>
    <property type="molecule type" value="Transcribed_RNA"/>
</dbReference>
<proteinExistence type="predicted"/>
<name>A0A2P2IPH9_RHIMU</name>
<accession>A0A2P2IPH9</accession>
<reference evidence="1" key="1">
    <citation type="submission" date="2018-02" db="EMBL/GenBank/DDBJ databases">
        <title>Rhizophora mucronata_Transcriptome.</title>
        <authorList>
            <person name="Meera S.P."/>
            <person name="Sreeshan A."/>
            <person name="Augustine A."/>
        </authorList>
    </citation>
    <scope>NUCLEOTIDE SEQUENCE</scope>
    <source>
        <tissue evidence="1">Leaf</tissue>
    </source>
</reference>
<sequence>MVAGNGFNLNWSPGIFLQSKELNGNDKMRDCYPAAAMQFPTKRLMEHQ</sequence>
<dbReference type="AlphaFoldDB" id="A0A2P2IPH9"/>
<evidence type="ECO:0000313" key="1">
    <source>
        <dbReference type="EMBL" id="MBW83123.1"/>
    </source>
</evidence>